<organism evidence="3 4">
    <name type="scientific">Rubellicoccus peritrichatus</name>
    <dbReference type="NCBI Taxonomy" id="3080537"/>
    <lineage>
        <taxon>Bacteria</taxon>
        <taxon>Pseudomonadati</taxon>
        <taxon>Verrucomicrobiota</taxon>
        <taxon>Opitutia</taxon>
        <taxon>Puniceicoccales</taxon>
        <taxon>Cerasicoccaceae</taxon>
        <taxon>Rubellicoccus</taxon>
    </lineage>
</organism>
<name>A0AAQ3L5L0_9BACT</name>
<keyword evidence="4" id="KW-1185">Reference proteome</keyword>
<evidence type="ECO:0000259" key="1">
    <source>
        <dbReference type="Pfam" id="PF18040"/>
    </source>
</evidence>
<dbReference type="CDD" id="cd21510">
    <property type="entry name" value="agarase_cat"/>
    <property type="match status" value="1"/>
</dbReference>
<dbReference type="RefSeq" id="WP_317831148.1">
    <property type="nucleotide sequence ID" value="NZ_CP136920.1"/>
</dbReference>
<dbReference type="Gene3D" id="2.60.120.1200">
    <property type="match status" value="1"/>
</dbReference>
<dbReference type="Pfam" id="PF18040">
    <property type="entry name" value="BPA_C"/>
    <property type="match status" value="1"/>
</dbReference>
<dbReference type="Gene3D" id="3.20.20.80">
    <property type="entry name" value="Glycosidases"/>
    <property type="match status" value="1"/>
</dbReference>
<evidence type="ECO:0000259" key="2">
    <source>
        <dbReference type="Pfam" id="PF18206"/>
    </source>
</evidence>
<reference evidence="3 4" key="1">
    <citation type="submission" date="2023-10" db="EMBL/GenBank/DDBJ databases">
        <title>Rubellicoccus peritrichatus gen. nov., sp. nov., isolated from an algae of coral reef tank.</title>
        <authorList>
            <person name="Luo J."/>
        </authorList>
    </citation>
    <scope>NUCLEOTIDE SEQUENCE [LARGE SCALE GENOMIC DNA]</scope>
    <source>
        <strain evidence="3 4">CR14</strain>
    </source>
</reference>
<proteinExistence type="predicted"/>
<dbReference type="InterPro" id="IPR017853">
    <property type="entry name" value="GH"/>
</dbReference>
<dbReference type="EMBL" id="CP136920">
    <property type="protein sequence ID" value="WOO39306.1"/>
    <property type="molecule type" value="Genomic_DNA"/>
</dbReference>
<gene>
    <name evidence="3" type="ORF">RZN69_11840</name>
</gene>
<dbReference type="AlphaFoldDB" id="A0AAQ3L5L0"/>
<evidence type="ECO:0000313" key="3">
    <source>
        <dbReference type="EMBL" id="WOO39306.1"/>
    </source>
</evidence>
<protein>
    <submittedName>
        <fullName evidence="3">Beta-agarase</fullName>
    </submittedName>
</protein>
<evidence type="ECO:0000313" key="4">
    <source>
        <dbReference type="Proteomes" id="UP001304300"/>
    </source>
</evidence>
<feature type="domain" description="Porphyranase beta-sandwich" evidence="2">
    <location>
        <begin position="453"/>
        <end position="549"/>
    </location>
</feature>
<dbReference type="InterPro" id="IPR040527">
    <property type="entry name" value="Beta-sand_Porphyrn"/>
</dbReference>
<feature type="domain" description="Beta-porphyranase A C-terminal" evidence="1">
    <location>
        <begin position="572"/>
        <end position="653"/>
    </location>
</feature>
<sequence length="659" mass="74578">MKRIKKSPLGVITTGLTLFVIGFGPAGCTSLTESKTDTVSITVDPHITREIQGISDLERKRYFAISDSGTNFDNKVKDPELYDYLVNELNISFGRSLGPVQSVTHWNKLVEEDPNRPGYANIEKLKADLAKRSTQPSERMRRDFGDNLNVATHGHQQAYPKFMGEHMSEEAKKAHHAHHLPENIDAAVELAVAVFQNNYNDFSRPAYYEPVNEPHWSYAGDQQLADWHMQLNEAFDEQVPDVEVGGLCMSVSYMYDHNYRAWNGLKKFIDNTDASLDFYSFHVYDYLNFEDGEFNGRIQTGLPMEGVLDLVQNYTVIEHGKEVPIVISEHGGYVTGNHGKSGDEIAEEIAQQYFPGEGFDWEVKKRSIMNFNGVSSMLASTMNFMDHPHTVQKAVPFMLLESFSWDPKYYASLYTPYNFEDKSQWVPSRNLDFYEFFRDLNGRRVLVESGSPDIQTQAFVEGNKLHVLLNNLWTEPEALSFDLPLAQHYSVRRLGRNADFTPYVLDEEVKSLKDLTIQGREALIITAEYKKPISQDEVVNEIPYYGNKVIFPVEANGQNEAMITVPDPSEIEYATLRIGFRRPVGTNYSLSVKFNGHPVDMPVEKSASRLEGNSDFATTRIASIDPSWIQNENTVTTSFPDGKEGTIGSVVLRAATVVQ</sequence>
<dbReference type="Proteomes" id="UP001304300">
    <property type="component" value="Chromosome"/>
</dbReference>
<dbReference type="InterPro" id="IPR041224">
    <property type="entry name" value="BPA_C"/>
</dbReference>
<dbReference type="SUPFAM" id="SSF51445">
    <property type="entry name" value="(Trans)glycosidases"/>
    <property type="match status" value="1"/>
</dbReference>
<dbReference type="KEGG" id="puo:RZN69_11840"/>
<dbReference type="Pfam" id="PF18206">
    <property type="entry name" value="Porphyrn_cat_1"/>
    <property type="match status" value="1"/>
</dbReference>
<accession>A0AAQ3L5L0</accession>